<evidence type="ECO:0000256" key="3">
    <source>
        <dbReference type="ARBA" id="ARBA00022989"/>
    </source>
</evidence>
<organism evidence="8 9">
    <name type="scientific">Plectus sambesii</name>
    <dbReference type="NCBI Taxonomy" id="2011161"/>
    <lineage>
        <taxon>Eukaryota</taxon>
        <taxon>Metazoa</taxon>
        <taxon>Ecdysozoa</taxon>
        <taxon>Nematoda</taxon>
        <taxon>Chromadorea</taxon>
        <taxon>Plectida</taxon>
        <taxon>Plectina</taxon>
        <taxon>Plectoidea</taxon>
        <taxon>Plectidae</taxon>
        <taxon>Plectus</taxon>
    </lineage>
</organism>
<keyword evidence="5" id="KW-0406">Ion transport</keyword>
<evidence type="ECO:0000256" key="1">
    <source>
        <dbReference type="ARBA" id="ARBA00004141"/>
    </source>
</evidence>
<sequence length="357" mass="40654">MHVWTIFTISLLVTVQRAAASELAIHDKIFKDYQKNVRPVKDPNTITTVKVGFYYILILGVNAAQESVQFSMDFSQSWKDEYLTWDPAEFNGTQTIRVPELLVWMPDIVMTESLSMSLLLPEEKRKAKIDYDGTVSLWSPAVITHYCKMKIDNFPYDIQTCIIWFAPWAYPTTQVLPVIELPPSGEYDDLQGNSEWEIVSFLPHERYSKSSDGNTYKELNFALTIKRNYVYYIAVLVIPTFVITTLCLLGIFSPFNNKADREEKVSLGLTTLLTIAVILDIVAKEMPKASKLPLLGYFVLAELLICTIAILLSTVIIFLHERALLSKWIAPAWHNRNSRQKNVMNNIKDADADVGSV</sequence>
<evidence type="ECO:0000256" key="5">
    <source>
        <dbReference type="RuleBase" id="RU000687"/>
    </source>
</evidence>
<feature type="chain" id="PRO_5038172949" evidence="5">
    <location>
        <begin position="21"/>
        <end position="357"/>
    </location>
</feature>
<keyword evidence="8" id="KW-1185">Reference proteome</keyword>
<dbReference type="GO" id="GO:0004888">
    <property type="term" value="F:transmembrane signaling receptor activity"/>
    <property type="evidence" value="ECO:0007669"/>
    <property type="project" value="InterPro"/>
</dbReference>
<evidence type="ECO:0000259" key="7">
    <source>
        <dbReference type="Pfam" id="PF02932"/>
    </source>
</evidence>
<dbReference type="FunFam" id="2.70.170.10:FF:000027">
    <property type="entry name" value="Ligand-Gated ion Channel"/>
    <property type="match status" value="1"/>
</dbReference>
<dbReference type="CDD" id="cd18989">
    <property type="entry name" value="LGIC_ECD_cation"/>
    <property type="match status" value="1"/>
</dbReference>
<dbReference type="Pfam" id="PF02932">
    <property type="entry name" value="Neur_chan_memb"/>
    <property type="match status" value="1"/>
</dbReference>
<reference evidence="9" key="1">
    <citation type="submission" date="2022-11" db="UniProtKB">
        <authorList>
            <consortium name="WormBaseParasite"/>
        </authorList>
    </citation>
    <scope>IDENTIFICATION</scope>
</reference>
<keyword evidence="5" id="KW-0813">Transport</keyword>
<dbReference type="PANTHER" id="PTHR18945">
    <property type="entry name" value="NEUROTRANSMITTER GATED ION CHANNEL"/>
    <property type="match status" value="1"/>
</dbReference>
<keyword evidence="2 5" id="KW-0812">Transmembrane</keyword>
<feature type="transmembrane region" description="Helical" evidence="5">
    <location>
        <begin position="229"/>
        <end position="253"/>
    </location>
</feature>
<feature type="transmembrane region" description="Helical" evidence="5">
    <location>
        <begin position="265"/>
        <end position="283"/>
    </location>
</feature>
<keyword evidence="3 5" id="KW-1133">Transmembrane helix</keyword>
<dbReference type="AlphaFoldDB" id="A0A914XMP0"/>
<keyword evidence="4 5" id="KW-0472">Membrane</keyword>
<feature type="transmembrane region" description="Helical" evidence="5">
    <location>
        <begin position="295"/>
        <end position="319"/>
    </location>
</feature>
<dbReference type="Gene3D" id="2.70.170.10">
    <property type="entry name" value="Neurotransmitter-gated ion-channel ligand-binding domain"/>
    <property type="match status" value="1"/>
</dbReference>
<evidence type="ECO:0000313" key="9">
    <source>
        <dbReference type="WBParaSite" id="PSAMB.scaffold8615size7179.g31685.t1"/>
    </source>
</evidence>
<feature type="signal peptide" evidence="5">
    <location>
        <begin position="1"/>
        <end position="20"/>
    </location>
</feature>
<evidence type="ECO:0000259" key="6">
    <source>
        <dbReference type="Pfam" id="PF02931"/>
    </source>
</evidence>
<keyword evidence="5" id="KW-0407">Ion channel</keyword>
<evidence type="ECO:0000313" key="8">
    <source>
        <dbReference type="Proteomes" id="UP000887566"/>
    </source>
</evidence>
<dbReference type="CDD" id="cd19051">
    <property type="entry name" value="LGIC_TM_cation"/>
    <property type="match status" value="1"/>
</dbReference>
<feature type="domain" description="Neurotransmitter-gated ion-channel transmembrane" evidence="7">
    <location>
        <begin position="237"/>
        <end position="324"/>
    </location>
</feature>
<dbReference type="WBParaSite" id="PSAMB.scaffold8615size7179.g31685.t1">
    <property type="protein sequence ID" value="PSAMB.scaffold8615size7179.g31685.t1"/>
    <property type="gene ID" value="PSAMB.scaffold8615size7179.g31685"/>
</dbReference>
<dbReference type="InterPro" id="IPR006202">
    <property type="entry name" value="Neur_chan_lig-bd"/>
</dbReference>
<dbReference type="InterPro" id="IPR036734">
    <property type="entry name" value="Neur_chan_lig-bd_sf"/>
</dbReference>
<dbReference type="PROSITE" id="PS00236">
    <property type="entry name" value="NEUROTR_ION_CHANNEL"/>
    <property type="match status" value="1"/>
</dbReference>
<dbReference type="InterPro" id="IPR036719">
    <property type="entry name" value="Neuro-gated_channel_TM_sf"/>
</dbReference>
<keyword evidence="5" id="KW-0732">Signal</keyword>
<dbReference type="SUPFAM" id="SSF90112">
    <property type="entry name" value="Neurotransmitter-gated ion-channel transmembrane pore"/>
    <property type="match status" value="1"/>
</dbReference>
<dbReference type="InterPro" id="IPR038050">
    <property type="entry name" value="Neuro_actylchol_rec"/>
</dbReference>
<dbReference type="Pfam" id="PF02931">
    <property type="entry name" value="Neur_chan_LBD"/>
    <property type="match status" value="1"/>
</dbReference>
<dbReference type="Proteomes" id="UP000887566">
    <property type="component" value="Unplaced"/>
</dbReference>
<comment type="caution">
    <text evidence="5">Lacks conserved residue(s) required for the propagation of feature annotation.</text>
</comment>
<evidence type="ECO:0000256" key="2">
    <source>
        <dbReference type="ARBA" id="ARBA00022692"/>
    </source>
</evidence>
<dbReference type="PRINTS" id="PR00252">
    <property type="entry name" value="NRIONCHANNEL"/>
</dbReference>
<dbReference type="GO" id="GO:0005230">
    <property type="term" value="F:extracellular ligand-gated monoatomic ion channel activity"/>
    <property type="evidence" value="ECO:0007669"/>
    <property type="project" value="InterPro"/>
</dbReference>
<accession>A0A914XMP0</accession>
<evidence type="ECO:0000256" key="4">
    <source>
        <dbReference type="ARBA" id="ARBA00023136"/>
    </source>
</evidence>
<protein>
    <submittedName>
        <fullName evidence="9">Uncharacterized protein</fullName>
    </submittedName>
</protein>
<comment type="similarity">
    <text evidence="5">Belongs to the ligand-gated ion channel (TC 1.A.9) family.</text>
</comment>
<dbReference type="InterPro" id="IPR006201">
    <property type="entry name" value="Neur_channel"/>
</dbReference>
<dbReference type="GO" id="GO:0016020">
    <property type="term" value="C:membrane"/>
    <property type="evidence" value="ECO:0007669"/>
    <property type="project" value="UniProtKB-SubCell"/>
</dbReference>
<comment type="subcellular location">
    <subcellularLocation>
        <location evidence="1">Membrane</location>
        <topology evidence="1">Multi-pass membrane protein</topology>
    </subcellularLocation>
</comment>
<dbReference type="InterPro" id="IPR006029">
    <property type="entry name" value="Neurotrans-gated_channel_TM"/>
</dbReference>
<dbReference type="SUPFAM" id="SSF63712">
    <property type="entry name" value="Nicotinic receptor ligand binding domain-like"/>
    <property type="match status" value="1"/>
</dbReference>
<feature type="domain" description="Neurotransmitter-gated ion-channel ligand-binding" evidence="6">
    <location>
        <begin position="25"/>
        <end position="228"/>
    </location>
</feature>
<dbReference type="InterPro" id="IPR018000">
    <property type="entry name" value="Neurotransmitter_ion_chnl_CS"/>
</dbReference>
<proteinExistence type="inferred from homology"/>
<dbReference type="Gene3D" id="1.20.58.390">
    <property type="entry name" value="Neurotransmitter-gated ion-channel transmembrane domain"/>
    <property type="match status" value="1"/>
</dbReference>
<name>A0A914XMP0_9BILA</name>